<evidence type="ECO:0000313" key="2">
    <source>
        <dbReference type="EMBL" id="REG10590.1"/>
    </source>
</evidence>
<protein>
    <submittedName>
        <fullName evidence="2">Uncharacterized protein</fullName>
    </submittedName>
</protein>
<feature type="transmembrane region" description="Helical" evidence="1">
    <location>
        <begin position="117"/>
        <end position="138"/>
    </location>
</feature>
<dbReference type="AlphaFoldDB" id="A0A3E0AL16"/>
<comment type="caution">
    <text evidence="2">The sequence shown here is derived from an EMBL/GenBank/DDBJ whole genome shotgun (WGS) entry which is preliminary data.</text>
</comment>
<sequence>MSQKLQGLSHDERYQLILFTLFLVFLIGLFLTTGLLLIKYFPNLVNTMTLGNISLSPDLGIFLSLILFSAGLAFTLLVAVIQDTLEFSYSPVLVYDAIGLVGFLLSLFNAFRHGGFFHGTLLIGIFVFEGLLITWLGVKLIDWCDTLYGYSPFSLRKGFTSRQVSREMKEDSFIEGFLPKRK</sequence>
<feature type="transmembrane region" description="Helical" evidence="1">
    <location>
        <begin position="61"/>
        <end position="81"/>
    </location>
</feature>
<proteinExistence type="predicted"/>
<evidence type="ECO:0000256" key="1">
    <source>
        <dbReference type="SAM" id="Phobius"/>
    </source>
</evidence>
<dbReference type="RefSeq" id="WP_116223758.1">
    <property type="nucleotide sequence ID" value="NZ_AP018437.1"/>
</dbReference>
<reference evidence="2 3" key="1">
    <citation type="submission" date="2018-08" db="EMBL/GenBank/DDBJ databases">
        <title>Genomic Encyclopedia of Type Strains, Phase IV (KMG-IV): sequencing the most valuable type-strain genomes for metagenomic binning, comparative biology and taxonomic classification.</title>
        <authorList>
            <person name="Goeker M."/>
        </authorList>
    </citation>
    <scope>NUCLEOTIDE SEQUENCE [LARGE SCALE GENOMIC DNA]</scope>
    <source>
        <strain evidence="2 3">DSM 23923</strain>
    </source>
</reference>
<gene>
    <name evidence="2" type="ORF">DFR64_0449</name>
</gene>
<name>A0A3E0AL16_9CHLR</name>
<organism evidence="2 3">
    <name type="scientific">Pelolinea submarina</name>
    <dbReference type="NCBI Taxonomy" id="913107"/>
    <lineage>
        <taxon>Bacteria</taxon>
        <taxon>Bacillati</taxon>
        <taxon>Chloroflexota</taxon>
        <taxon>Anaerolineae</taxon>
        <taxon>Anaerolineales</taxon>
        <taxon>Anaerolineaceae</taxon>
        <taxon>Pelolinea</taxon>
    </lineage>
</organism>
<dbReference type="Proteomes" id="UP000256388">
    <property type="component" value="Unassembled WGS sequence"/>
</dbReference>
<keyword evidence="3" id="KW-1185">Reference proteome</keyword>
<feature type="transmembrane region" description="Helical" evidence="1">
    <location>
        <begin position="93"/>
        <end position="111"/>
    </location>
</feature>
<keyword evidence="1" id="KW-0472">Membrane</keyword>
<accession>A0A3E0AL16</accession>
<feature type="transmembrane region" description="Helical" evidence="1">
    <location>
        <begin position="16"/>
        <end position="41"/>
    </location>
</feature>
<keyword evidence="1" id="KW-1133">Transmembrane helix</keyword>
<keyword evidence="1" id="KW-0812">Transmembrane</keyword>
<dbReference type="EMBL" id="QUMS01000001">
    <property type="protein sequence ID" value="REG10590.1"/>
    <property type="molecule type" value="Genomic_DNA"/>
</dbReference>
<evidence type="ECO:0000313" key="3">
    <source>
        <dbReference type="Proteomes" id="UP000256388"/>
    </source>
</evidence>